<name>A0A8X6UT77_NEPPI</name>
<sequence length="47" mass="5518">NCPMAFQLNNSPKSKFAVKRVLQRPVFRTDQQKKQPRPEFSIIFAPK</sequence>
<feature type="region of interest" description="Disordered" evidence="1">
    <location>
        <begin position="27"/>
        <end position="47"/>
    </location>
</feature>
<evidence type="ECO:0000256" key="1">
    <source>
        <dbReference type="SAM" id="MobiDB-lite"/>
    </source>
</evidence>
<proteinExistence type="predicted"/>
<dbReference type="Proteomes" id="UP000887013">
    <property type="component" value="Unassembled WGS sequence"/>
</dbReference>
<dbReference type="EMBL" id="BMAW01132886">
    <property type="protein sequence ID" value="GFU45961.1"/>
    <property type="molecule type" value="Genomic_DNA"/>
</dbReference>
<evidence type="ECO:0000313" key="2">
    <source>
        <dbReference type="EMBL" id="GFU45809.1"/>
    </source>
</evidence>
<comment type="caution">
    <text evidence="2">The sequence shown here is derived from an EMBL/GenBank/DDBJ whole genome shotgun (WGS) entry which is preliminary data.</text>
</comment>
<gene>
    <name evidence="3" type="ORF">NPIL_46101</name>
    <name evidence="2" type="ORF">NPIL_573741</name>
</gene>
<evidence type="ECO:0000313" key="3">
    <source>
        <dbReference type="EMBL" id="GFU45961.1"/>
    </source>
</evidence>
<feature type="non-terminal residue" evidence="2">
    <location>
        <position position="1"/>
    </location>
</feature>
<protein>
    <submittedName>
        <fullName evidence="2">Uncharacterized protein</fullName>
    </submittedName>
</protein>
<reference evidence="2" key="1">
    <citation type="submission" date="2020-08" db="EMBL/GenBank/DDBJ databases">
        <title>Multicomponent nature underlies the extraordinary mechanical properties of spider dragline silk.</title>
        <authorList>
            <person name="Kono N."/>
            <person name="Nakamura H."/>
            <person name="Mori M."/>
            <person name="Yoshida Y."/>
            <person name="Ohtoshi R."/>
            <person name="Malay A.D."/>
            <person name="Moran D.A.P."/>
            <person name="Tomita M."/>
            <person name="Numata K."/>
            <person name="Arakawa K."/>
        </authorList>
    </citation>
    <scope>NUCLEOTIDE SEQUENCE</scope>
</reference>
<keyword evidence="4" id="KW-1185">Reference proteome</keyword>
<organism evidence="2 4">
    <name type="scientific">Nephila pilipes</name>
    <name type="common">Giant wood spider</name>
    <name type="synonym">Nephila maculata</name>
    <dbReference type="NCBI Taxonomy" id="299642"/>
    <lineage>
        <taxon>Eukaryota</taxon>
        <taxon>Metazoa</taxon>
        <taxon>Ecdysozoa</taxon>
        <taxon>Arthropoda</taxon>
        <taxon>Chelicerata</taxon>
        <taxon>Arachnida</taxon>
        <taxon>Araneae</taxon>
        <taxon>Araneomorphae</taxon>
        <taxon>Entelegynae</taxon>
        <taxon>Araneoidea</taxon>
        <taxon>Nephilidae</taxon>
        <taxon>Nephila</taxon>
    </lineage>
</organism>
<dbReference type="EMBL" id="BMAW01132860">
    <property type="protein sequence ID" value="GFU45809.1"/>
    <property type="molecule type" value="Genomic_DNA"/>
</dbReference>
<dbReference type="AlphaFoldDB" id="A0A8X6UT77"/>
<evidence type="ECO:0000313" key="4">
    <source>
        <dbReference type="Proteomes" id="UP000887013"/>
    </source>
</evidence>
<accession>A0A8X6UT77</accession>